<feature type="compositionally biased region" description="Polar residues" evidence="1">
    <location>
        <begin position="333"/>
        <end position="350"/>
    </location>
</feature>
<comment type="caution">
    <text evidence="2">The sequence shown here is derived from an EMBL/GenBank/DDBJ whole genome shotgun (WGS) entry which is preliminary data.</text>
</comment>
<accession>A0A4U0TWM9</accession>
<keyword evidence="3" id="KW-1185">Reference proteome</keyword>
<feature type="compositionally biased region" description="Basic residues" evidence="1">
    <location>
        <begin position="763"/>
        <end position="773"/>
    </location>
</feature>
<feature type="compositionally biased region" description="Polar residues" evidence="1">
    <location>
        <begin position="393"/>
        <end position="403"/>
    </location>
</feature>
<feature type="compositionally biased region" description="Basic and acidic residues" evidence="1">
    <location>
        <begin position="151"/>
        <end position="174"/>
    </location>
</feature>
<dbReference type="AlphaFoldDB" id="A0A4U0TWM9"/>
<evidence type="ECO:0000313" key="2">
    <source>
        <dbReference type="EMBL" id="TKA26831.1"/>
    </source>
</evidence>
<feature type="compositionally biased region" description="Polar residues" evidence="1">
    <location>
        <begin position="51"/>
        <end position="64"/>
    </location>
</feature>
<protein>
    <submittedName>
        <fullName evidence="2">Uncharacterized protein</fullName>
    </submittedName>
</protein>
<evidence type="ECO:0000256" key="1">
    <source>
        <dbReference type="SAM" id="MobiDB-lite"/>
    </source>
</evidence>
<feature type="region of interest" description="Disordered" evidence="1">
    <location>
        <begin position="111"/>
        <end position="197"/>
    </location>
</feature>
<sequence length="950" mass="106483">MAKKSLMSTPKPPASPAASSSDDHQLPSRALRSHGPVEARQHGRAIENLMNDRSSAPSGYSETQIGDLPRDADGIAGEADHPVPPRLRLSSMGNAESREGRHAYNTAIHAAAAELKTGNGPRKSTGKLKSVPTDVVNPPYRDPRPTAFPRTMDKKSARVRADPYEVEESPDKRQLRLQKAGELNDFSPLKKARKRPREVKPLAIVRAKEQEEIDRQLLVPDEQEEIDQQLLSPDAQEAPINSPRRSRRQQEMQERDHIVTTSKREPIQRYSDAELDTQTAHIKSWFAERMQKQDDRADESPKDGAVDNVEVRIPVNHEASAARRQPLAKKRQGQSLNTLRDSQSKAQSAQGAVPAKTRNQGATHGRSAAQPQPARKQSSVRAQRGINARLMRQTETTAAGGSRQQDEGEEREVARASVQQDSESLFVREGYEDEDNEDEDDEDEDGIDDQKADGAEQDDEELPEDQHEELEQDQASLAPGVALHNTRPSEVFSDAHGDPLSSSSQKQQQQQSRKRKALASTRRASANSRAKRPRIDAEEEPLSSAEAEETGQAEEASGRIEDASRLYGQWHRLRLMCDAVKFIGVNYHGGAPQPRRNIKLRSAEVGTIINLCNAVMDKLSEGQEHVPDFALIMEHVDALHRDASDPDFTNVNTIKSIYFSLFPKLVDVLRHTVECYEDLDLDEGASNGLTIGHLEIVVKLIKKMIELGEGVKKYTSPDSSLALVRPVRYGILAPLKTMEVALGKILRDRKYERRIQKEQQREAKHRARAAKKQQRAEEQRSRVRKVQHKWHLLHHERIFAEGFVASAQKHSHLAPPEPLADIEIDPSGVPFERLEVFIARVGPSLASVEAAREKIWSLDELEAFQEGLERYTGPCVFEKIFRRYCGKNGPLRPYNVTEIVTCAADLKEYLSDLQQRQGGEVDDWVRAIPLWTKGRSSGKENSPDESEAER</sequence>
<feature type="region of interest" description="Disordered" evidence="1">
    <location>
        <begin position="1"/>
        <end position="99"/>
    </location>
</feature>
<feature type="region of interest" description="Disordered" evidence="1">
    <location>
        <begin position="209"/>
        <end position="558"/>
    </location>
</feature>
<evidence type="ECO:0000313" key="3">
    <source>
        <dbReference type="Proteomes" id="UP000308549"/>
    </source>
</evidence>
<proteinExistence type="predicted"/>
<feature type="compositionally biased region" description="Acidic residues" evidence="1">
    <location>
        <begin position="537"/>
        <end position="552"/>
    </location>
</feature>
<organism evidence="2 3">
    <name type="scientific">Salinomyces thailandicus</name>
    <dbReference type="NCBI Taxonomy" id="706561"/>
    <lineage>
        <taxon>Eukaryota</taxon>
        <taxon>Fungi</taxon>
        <taxon>Dikarya</taxon>
        <taxon>Ascomycota</taxon>
        <taxon>Pezizomycotina</taxon>
        <taxon>Dothideomycetes</taxon>
        <taxon>Dothideomycetidae</taxon>
        <taxon>Mycosphaerellales</taxon>
        <taxon>Teratosphaeriaceae</taxon>
        <taxon>Salinomyces</taxon>
    </lineage>
</organism>
<reference evidence="2 3" key="1">
    <citation type="submission" date="2017-03" db="EMBL/GenBank/DDBJ databases">
        <title>Genomes of endolithic fungi from Antarctica.</title>
        <authorList>
            <person name="Coleine C."/>
            <person name="Masonjones S."/>
            <person name="Stajich J.E."/>
        </authorList>
    </citation>
    <scope>NUCLEOTIDE SEQUENCE [LARGE SCALE GENOMIC DNA]</scope>
    <source>
        <strain evidence="2 3">CCFEE 6315</strain>
    </source>
</reference>
<feature type="region of interest" description="Disordered" evidence="1">
    <location>
        <begin position="756"/>
        <end position="781"/>
    </location>
</feature>
<dbReference type="Proteomes" id="UP000308549">
    <property type="component" value="Unassembled WGS sequence"/>
</dbReference>
<feature type="compositionally biased region" description="Acidic residues" evidence="1">
    <location>
        <begin position="455"/>
        <end position="472"/>
    </location>
</feature>
<dbReference type="EMBL" id="NAJL01000026">
    <property type="protein sequence ID" value="TKA26831.1"/>
    <property type="molecule type" value="Genomic_DNA"/>
</dbReference>
<feature type="compositionally biased region" description="Basic and acidic residues" evidence="1">
    <location>
        <begin position="248"/>
        <end position="267"/>
    </location>
</feature>
<gene>
    <name evidence="2" type="ORF">B0A50_04277</name>
</gene>
<dbReference type="OrthoDB" id="3939134at2759"/>
<feature type="compositionally biased region" description="Basic and acidic residues" evidence="1">
    <location>
        <begin position="289"/>
        <end position="305"/>
    </location>
</feature>
<feature type="compositionally biased region" description="Low complexity" evidence="1">
    <location>
        <begin position="518"/>
        <end position="528"/>
    </location>
</feature>
<name>A0A4U0TWM9_9PEZI</name>
<feature type="compositionally biased region" description="Basic and acidic residues" evidence="1">
    <location>
        <begin position="68"/>
        <end position="83"/>
    </location>
</feature>
<feature type="compositionally biased region" description="Acidic residues" evidence="1">
    <location>
        <begin position="431"/>
        <end position="447"/>
    </location>
</feature>
<feature type="compositionally biased region" description="Basic and acidic residues" evidence="1">
    <location>
        <begin position="35"/>
        <end position="45"/>
    </location>
</feature>
<feature type="compositionally biased region" description="Low complexity" evidence="1">
    <location>
        <begin position="501"/>
        <end position="511"/>
    </location>
</feature>